<dbReference type="InterPro" id="IPR051783">
    <property type="entry name" value="NAD(P)-dependent_oxidoreduct"/>
</dbReference>
<sequence>MRVLVIGAGFVGSAAATRLAELGHEVTVTATSEEKVARLKEQYGRAVVLRGSDAGQVAEAVGGQDVVVVTAGPSAQGSMTPEGRARTYRDVLVTTAENVVAACGPATRVVALSSLSVYGDAANHLDEITEESPVTASSDPSPSNFLAMEQTYAGLGERATVLRCGDIYGPGDPPIAEKVAMAHKFLGGSVPFSGEALLYRLHVDDAAAAVVHAVEAATSGTFNLTHPQVPPTNARLFDTLSNAQGLPPLEYRDEIASPARPISVARLAAAGFTARSSYDADLDALIG</sequence>
<proteinExistence type="predicted"/>
<dbReference type="InterPro" id="IPR001509">
    <property type="entry name" value="Epimerase_deHydtase"/>
</dbReference>
<evidence type="ECO:0000313" key="2">
    <source>
        <dbReference type="EMBL" id="GAA1108230.1"/>
    </source>
</evidence>
<dbReference type="PANTHER" id="PTHR48079:SF6">
    <property type="entry name" value="NAD(P)-BINDING DOMAIN-CONTAINING PROTEIN-RELATED"/>
    <property type="match status" value="1"/>
</dbReference>
<dbReference type="Pfam" id="PF01370">
    <property type="entry name" value="Epimerase"/>
    <property type="match status" value="1"/>
</dbReference>
<evidence type="ECO:0000259" key="1">
    <source>
        <dbReference type="Pfam" id="PF01370"/>
    </source>
</evidence>
<keyword evidence="3" id="KW-1185">Reference proteome</keyword>
<accession>A0ABN1TZ75</accession>
<dbReference type="RefSeq" id="WP_343995668.1">
    <property type="nucleotide sequence ID" value="NZ_BAAALG010000011.1"/>
</dbReference>
<organism evidence="2 3">
    <name type="scientific">Nocardioides dubius</name>
    <dbReference type="NCBI Taxonomy" id="317019"/>
    <lineage>
        <taxon>Bacteria</taxon>
        <taxon>Bacillati</taxon>
        <taxon>Actinomycetota</taxon>
        <taxon>Actinomycetes</taxon>
        <taxon>Propionibacteriales</taxon>
        <taxon>Nocardioidaceae</taxon>
        <taxon>Nocardioides</taxon>
    </lineage>
</organism>
<dbReference type="EMBL" id="BAAALG010000011">
    <property type="protein sequence ID" value="GAA1108230.1"/>
    <property type="molecule type" value="Genomic_DNA"/>
</dbReference>
<gene>
    <name evidence="2" type="ORF">GCM10009668_30450</name>
</gene>
<name>A0ABN1TZ75_9ACTN</name>
<protein>
    <submittedName>
        <fullName evidence="2">SDR family NAD(P)-dependent oxidoreductase</fullName>
    </submittedName>
</protein>
<dbReference type="PANTHER" id="PTHR48079">
    <property type="entry name" value="PROTEIN YEEZ"/>
    <property type="match status" value="1"/>
</dbReference>
<dbReference type="SUPFAM" id="SSF51735">
    <property type="entry name" value="NAD(P)-binding Rossmann-fold domains"/>
    <property type="match status" value="1"/>
</dbReference>
<evidence type="ECO:0000313" key="3">
    <source>
        <dbReference type="Proteomes" id="UP001501581"/>
    </source>
</evidence>
<dbReference type="InterPro" id="IPR036291">
    <property type="entry name" value="NAD(P)-bd_dom_sf"/>
</dbReference>
<feature type="domain" description="NAD-dependent epimerase/dehydratase" evidence="1">
    <location>
        <begin position="3"/>
        <end position="223"/>
    </location>
</feature>
<comment type="caution">
    <text evidence="2">The sequence shown here is derived from an EMBL/GenBank/DDBJ whole genome shotgun (WGS) entry which is preliminary data.</text>
</comment>
<dbReference type="Proteomes" id="UP001501581">
    <property type="component" value="Unassembled WGS sequence"/>
</dbReference>
<dbReference type="Gene3D" id="3.40.50.720">
    <property type="entry name" value="NAD(P)-binding Rossmann-like Domain"/>
    <property type="match status" value="1"/>
</dbReference>
<reference evidence="2 3" key="1">
    <citation type="journal article" date="2019" name="Int. J. Syst. Evol. Microbiol.">
        <title>The Global Catalogue of Microorganisms (GCM) 10K type strain sequencing project: providing services to taxonomists for standard genome sequencing and annotation.</title>
        <authorList>
            <consortium name="The Broad Institute Genomics Platform"/>
            <consortium name="The Broad Institute Genome Sequencing Center for Infectious Disease"/>
            <person name="Wu L."/>
            <person name="Ma J."/>
        </authorList>
    </citation>
    <scope>NUCLEOTIDE SEQUENCE [LARGE SCALE GENOMIC DNA]</scope>
    <source>
        <strain evidence="2 3">JCM 13008</strain>
    </source>
</reference>